<evidence type="ECO:0000313" key="1">
    <source>
        <dbReference type="EMBL" id="KAI8530076.1"/>
    </source>
</evidence>
<proteinExistence type="predicted"/>
<accession>A0ACC0LP88</accession>
<organism evidence="1 2">
    <name type="scientific">Rhododendron molle</name>
    <name type="common">Chinese azalea</name>
    <name type="synonym">Azalea mollis</name>
    <dbReference type="NCBI Taxonomy" id="49168"/>
    <lineage>
        <taxon>Eukaryota</taxon>
        <taxon>Viridiplantae</taxon>
        <taxon>Streptophyta</taxon>
        <taxon>Embryophyta</taxon>
        <taxon>Tracheophyta</taxon>
        <taxon>Spermatophyta</taxon>
        <taxon>Magnoliopsida</taxon>
        <taxon>eudicotyledons</taxon>
        <taxon>Gunneridae</taxon>
        <taxon>Pentapetalae</taxon>
        <taxon>asterids</taxon>
        <taxon>Ericales</taxon>
        <taxon>Ericaceae</taxon>
        <taxon>Ericoideae</taxon>
        <taxon>Rhodoreae</taxon>
        <taxon>Rhododendron</taxon>
    </lineage>
</organism>
<gene>
    <name evidence="1" type="ORF">RHMOL_Rhmol11G0027100</name>
</gene>
<keyword evidence="2" id="KW-1185">Reference proteome</keyword>
<dbReference type="EMBL" id="CM046398">
    <property type="protein sequence ID" value="KAI8530076.1"/>
    <property type="molecule type" value="Genomic_DNA"/>
</dbReference>
<dbReference type="Proteomes" id="UP001062846">
    <property type="component" value="Chromosome 11"/>
</dbReference>
<evidence type="ECO:0000313" key="2">
    <source>
        <dbReference type="Proteomes" id="UP001062846"/>
    </source>
</evidence>
<name>A0ACC0LP88_RHOML</name>
<reference evidence="1" key="1">
    <citation type="submission" date="2022-02" db="EMBL/GenBank/DDBJ databases">
        <title>Plant Genome Project.</title>
        <authorList>
            <person name="Zhang R.-G."/>
        </authorList>
    </citation>
    <scope>NUCLEOTIDE SEQUENCE</scope>
    <source>
        <strain evidence="1">AT1</strain>
    </source>
</reference>
<comment type="caution">
    <text evidence="1">The sequence shown here is derived from an EMBL/GenBank/DDBJ whole genome shotgun (WGS) entry which is preliminary data.</text>
</comment>
<sequence length="98" mass="11696">MFFDERRLCAMYHVRGYQRKIAWAFNKRVKSRDLVEGDMVIKEIKAPIFDPRSKFRPKRLRPYIIKTILSGGTAQLIDLDGNEFNTLLNMDQLEHYYP</sequence>
<protein>
    <submittedName>
        <fullName evidence="1">Uncharacterized protein</fullName>
    </submittedName>
</protein>